<proteinExistence type="predicted"/>
<reference evidence="1 2" key="1">
    <citation type="journal article" date="2019" name="Int. J. Syst. Evol. Microbiol.">
        <title>The Global Catalogue of Microorganisms (GCM) 10K type strain sequencing project: providing services to taxonomists for standard genome sequencing and annotation.</title>
        <authorList>
            <consortium name="The Broad Institute Genomics Platform"/>
            <consortium name="The Broad Institute Genome Sequencing Center for Infectious Disease"/>
            <person name="Wu L."/>
            <person name="Ma J."/>
        </authorList>
    </citation>
    <scope>NUCLEOTIDE SEQUENCE [LARGE SCALE GENOMIC DNA]</scope>
    <source>
        <strain evidence="1 2">JCM 15503</strain>
    </source>
</reference>
<dbReference type="RefSeq" id="WP_141285078.1">
    <property type="nucleotide sequence ID" value="NZ_BAAAEW010000023.1"/>
</dbReference>
<evidence type="ECO:0000313" key="2">
    <source>
        <dbReference type="Proteomes" id="UP001500279"/>
    </source>
</evidence>
<dbReference type="Gene3D" id="3.30.530.20">
    <property type="match status" value="1"/>
</dbReference>
<dbReference type="InterPro" id="IPR023393">
    <property type="entry name" value="START-like_dom_sf"/>
</dbReference>
<dbReference type="EMBL" id="BAAAEW010000023">
    <property type="protein sequence ID" value="GAA0756971.1"/>
    <property type="molecule type" value="Genomic_DNA"/>
</dbReference>
<protein>
    <submittedName>
        <fullName evidence="1">SRPBCC family protein</fullName>
    </submittedName>
</protein>
<name>A0ABN1K794_9BURK</name>
<evidence type="ECO:0000313" key="1">
    <source>
        <dbReference type="EMBL" id="GAA0756971.1"/>
    </source>
</evidence>
<accession>A0ABN1K794</accession>
<keyword evidence="2" id="KW-1185">Reference proteome</keyword>
<organism evidence="1 2">
    <name type="scientific">Ideonella azotifigens</name>
    <dbReference type="NCBI Taxonomy" id="513160"/>
    <lineage>
        <taxon>Bacteria</taxon>
        <taxon>Pseudomonadati</taxon>
        <taxon>Pseudomonadota</taxon>
        <taxon>Betaproteobacteria</taxon>
        <taxon>Burkholderiales</taxon>
        <taxon>Sphaerotilaceae</taxon>
        <taxon>Ideonella</taxon>
    </lineage>
</organism>
<dbReference type="SUPFAM" id="SSF55961">
    <property type="entry name" value="Bet v1-like"/>
    <property type="match status" value="1"/>
</dbReference>
<comment type="caution">
    <text evidence="1">The sequence shown here is derived from an EMBL/GenBank/DDBJ whole genome shotgun (WGS) entry which is preliminary data.</text>
</comment>
<dbReference type="InterPro" id="IPR019587">
    <property type="entry name" value="Polyketide_cyclase/dehydratase"/>
</dbReference>
<gene>
    <name evidence="1" type="ORF">GCM10009107_36070</name>
</gene>
<dbReference type="Pfam" id="PF10604">
    <property type="entry name" value="Polyketide_cyc2"/>
    <property type="match status" value="1"/>
</dbReference>
<dbReference type="Proteomes" id="UP001500279">
    <property type="component" value="Unassembled WGS sequence"/>
</dbReference>
<sequence length="145" mass="15944">MWQSEFSILAAASPAAVWRLFSDVAGWPRWNVGIEHITLEGPFASGTQFVMKTPGQPAFTSRLLAVQENLGFTDETVIDDVRVLVDHRIERTDNGCVRITYAATVHGPEAEMIGKAVTEDFPQVLHALATRLRADAPVSRVLSRA</sequence>